<comment type="caution">
    <text evidence="2">The sequence shown here is derived from an EMBL/GenBank/DDBJ whole genome shotgun (WGS) entry which is preliminary data.</text>
</comment>
<dbReference type="SUPFAM" id="SSF51430">
    <property type="entry name" value="NAD(P)-linked oxidoreductase"/>
    <property type="match status" value="1"/>
</dbReference>
<gene>
    <name evidence="2" type="ORF">ACFPRH_20730</name>
</gene>
<dbReference type="Proteomes" id="UP001596160">
    <property type="component" value="Unassembled WGS sequence"/>
</dbReference>
<evidence type="ECO:0000313" key="3">
    <source>
        <dbReference type="Proteomes" id="UP001596160"/>
    </source>
</evidence>
<dbReference type="Gene3D" id="3.20.20.100">
    <property type="entry name" value="NADP-dependent oxidoreductase domain"/>
    <property type="match status" value="1"/>
</dbReference>
<dbReference type="Pfam" id="PF00248">
    <property type="entry name" value="Aldo_ket_red"/>
    <property type="match status" value="1"/>
</dbReference>
<organism evidence="2 3">
    <name type="scientific">Streptomyces amakusaensis</name>
    <dbReference type="NCBI Taxonomy" id="67271"/>
    <lineage>
        <taxon>Bacteria</taxon>
        <taxon>Bacillati</taxon>
        <taxon>Actinomycetota</taxon>
        <taxon>Actinomycetes</taxon>
        <taxon>Kitasatosporales</taxon>
        <taxon>Streptomycetaceae</taxon>
        <taxon>Streptomyces</taxon>
    </lineage>
</organism>
<dbReference type="InterPro" id="IPR036812">
    <property type="entry name" value="NAD(P)_OxRdtase_dom_sf"/>
</dbReference>
<evidence type="ECO:0000259" key="1">
    <source>
        <dbReference type="Pfam" id="PF00248"/>
    </source>
</evidence>
<keyword evidence="3" id="KW-1185">Reference proteome</keyword>
<reference evidence="3" key="1">
    <citation type="journal article" date="2019" name="Int. J. Syst. Evol. Microbiol.">
        <title>The Global Catalogue of Microorganisms (GCM) 10K type strain sequencing project: providing services to taxonomists for standard genome sequencing and annotation.</title>
        <authorList>
            <consortium name="The Broad Institute Genomics Platform"/>
            <consortium name="The Broad Institute Genome Sequencing Center for Infectious Disease"/>
            <person name="Wu L."/>
            <person name="Ma J."/>
        </authorList>
    </citation>
    <scope>NUCLEOTIDE SEQUENCE [LARGE SCALE GENOMIC DNA]</scope>
    <source>
        <strain evidence="3">PCU 266</strain>
    </source>
</reference>
<protein>
    <submittedName>
        <fullName evidence="2">Aldo/keto reductase</fullName>
    </submittedName>
</protein>
<evidence type="ECO:0000313" key="2">
    <source>
        <dbReference type="EMBL" id="MFC5154164.1"/>
    </source>
</evidence>
<dbReference type="InterPro" id="IPR023210">
    <property type="entry name" value="NADP_OxRdtase_dom"/>
</dbReference>
<sequence length="314" mass="33462">MEGMTPARPDRWPDVRVGVHCTLPDTWPGDHRGDDRLLSGLRDAVERGARFFDTADSCGDGHGERLLGRLLREYPDAGLEVGSKVGTLRGTAPHPYAGPRVRLQFQQTLENLYAERLALYTLASGDFGPGERYLGCVADQMRTLREMEMVGAVGLAAPAPAAGHLADEHPGFVRAFEAVGPEVIWCRLTSLTPLVRVGREDLLSFARRHGVGLVLAPPSALRSPVPSGASPEDVGLGVLRDRFDPGHGGLERAVLRYCLARVPGSVAVLETGSLVQLGEPLSEADLQLLDATYGALRSAVTGGDPAAARAGVPR</sequence>
<proteinExistence type="predicted"/>
<name>A0ABW0ANQ5_9ACTN</name>
<dbReference type="EMBL" id="JBHSKP010000013">
    <property type="protein sequence ID" value="MFC5154164.1"/>
    <property type="molecule type" value="Genomic_DNA"/>
</dbReference>
<dbReference type="RefSeq" id="WP_344480094.1">
    <property type="nucleotide sequence ID" value="NZ_BAAASB010000014.1"/>
</dbReference>
<feature type="domain" description="NADP-dependent oxidoreductase" evidence="1">
    <location>
        <begin position="40"/>
        <end position="149"/>
    </location>
</feature>
<accession>A0ABW0ANQ5</accession>